<dbReference type="PROSITE" id="PS50045">
    <property type="entry name" value="SIGMA54_INTERACT_4"/>
    <property type="match status" value="1"/>
</dbReference>
<name>A0A644X624_9ZZZZ</name>
<dbReference type="Gene3D" id="3.40.50.300">
    <property type="entry name" value="P-loop containing nucleotide triphosphate hydrolases"/>
    <property type="match status" value="1"/>
</dbReference>
<dbReference type="Pfam" id="PF25601">
    <property type="entry name" value="AAA_lid_14"/>
    <property type="match status" value="1"/>
</dbReference>
<keyword evidence="2" id="KW-0067">ATP-binding</keyword>
<dbReference type="InterPro" id="IPR025662">
    <property type="entry name" value="Sigma_54_int_dom_ATP-bd_1"/>
</dbReference>
<evidence type="ECO:0000256" key="1">
    <source>
        <dbReference type="ARBA" id="ARBA00022741"/>
    </source>
</evidence>
<sequence>MPTYSWDEHELYVLLEKFDQERNNVRNIIRFMQGTDEISNMLIAESQSMKTLLEYSEHIAAVDSTVIIYGESGSGKEVFAKYIHAKSNRANQVFIPINCASLPASLLEAEMFGYEKGTFTGGNKDGKIGLFEFADKGTVFLDEIGEMPLELQAKLLRIIETGEIKRLGSNQIIKSDVRIIAATNRDLLEMVREKTFRADLYYRLNVLVVNVPPLRSRVDDIFPISSYFVQTFNKKYGFTKRLSSDLISVMESYSWPGNVRELRNTVERMMVESNNTLIGVNSFRKGDTVIVERSTPPTSSDGELLSYQKAMENYERSYICSVMESCGGNIRSAARKMELHISTLYRKLEKLGIQIPQTTEENT</sequence>
<comment type="caution">
    <text evidence="7">The sequence shown here is derived from an EMBL/GenBank/DDBJ whole genome shotgun (WGS) entry which is preliminary data.</text>
</comment>
<dbReference type="InterPro" id="IPR003593">
    <property type="entry name" value="AAA+_ATPase"/>
</dbReference>
<dbReference type="PANTHER" id="PTHR32071">
    <property type="entry name" value="TRANSCRIPTIONAL REGULATORY PROTEIN"/>
    <property type="match status" value="1"/>
</dbReference>
<dbReference type="GO" id="GO:0016829">
    <property type="term" value="F:lyase activity"/>
    <property type="evidence" value="ECO:0007669"/>
    <property type="project" value="UniProtKB-KW"/>
</dbReference>
<dbReference type="Gene3D" id="1.10.8.60">
    <property type="match status" value="1"/>
</dbReference>
<evidence type="ECO:0000313" key="7">
    <source>
        <dbReference type="EMBL" id="MPM11529.1"/>
    </source>
</evidence>
<reference evidence="7" key="1">
    <citation type="submission" date="2019-08" db="EMBL/GenBank/DDBJ databases">
        <authorList>
            <person name="Kucharzyk K."/>
            <person name="Murdoch R.W."/>
            <person name="Higgins S."/>
            <person name="Loffler F."/>
        </authorList>
    </citation>
    <scope>NUCLEOTIDE SEQUENCE</scope>
</reference>
<dbReference type="AlphaFoldDB" id="A0A644X624"/>
<dbReference type="PRINTS" id="PR01590">
    <property type="entry name" value="HTHFIS"/>
</dbReference>
<dbReference type="InterPro" id="IPR058031">
    <property type="entry name" value="AAA_lid_NorR"/>
</dbReference>
<dbReference type="Pfam" id="PF02954">
    <property type="entry name" value="HTH_8"/>
    <property type="match status" value="1"/>
</dbReference>
<organism evidence="7">
    <name type="scientific">bioreactor metagenome</name>
    <dbReference type="NCBI Taxonomy" id="1076179"/>
    <lineage>
        <taxon>unclassified sequences</taxon>
        <taxon>metagenomes</taxon>
        <taxon>ecological metagenomes</taxon>
    </lineage>
</organism>
<keyword evidence="5" id="KW-0804">Transcription</keyword>
<evidence type="ECO:0000256" key="5">
    <source>
        <dbReference type="ARBA" id="ARBA00023163"/>
    </source>
</evidence>
<dbReference type="InterPro" id="IPR002197">
    <property type="entry name" value="HTH_Fis"/>
</dbReference>
<dbReference type="SUPFAM" id="SSF46689">
    <property type="entry name" value="Homeodomain-like"/>
    <property type="match status" value="1"/>
</dbReference>
<evidence type="ECO:0000256" key="2">
    <source>
        <dbReference type="ARBA" id="ARBA00022840"/>
    </source>
</evidence>
<keyword evidence="7" id="KW-0456">Lyase</keyword>
<dbReference type="SMART" id="SM00382">
    <property type="entry name" value="AAA"/>
    <property type="match status" value="1"/>
</dbReference>
<keyword evidence="3" id="KW-0805">Transcription regulation</keyword>
<dbReference type="GO" id="GO:0006355">
    <property type="term" value="P:regulation of DNA-templated transcription"/>
    <property type="evidence" value="ECO:0007669"/>
    <property type="project" value="InterPro"/>
</dbReference>
<protein>
    <submittedName>
        <fullName evidence="7">Formate hydrogenlyase transcriptional activator FhlA</fullName>
    </submittedName>
</protein>
<evidence type="ECO:0000256" key="4">
    <source>
        <dbReference type="ARBA" id="ARBA00023125"/>
    </source>
</evidence>
<dbReference type="CDD" id="cd00009">
    <property type="entry name" value="AAA"/>
    <property type="match status" value="1"/>
</dbReference>
<dbReference type="PROSITE" id="PS00688">
    <property type="entry name" value="SIGMA54_INTERACT_3"/>
    <property type="match status" value="1"/>
</dbReference>
<accession>A0A644X624</accession>
<dbReference type="GO" id="GO:0005524">
    <property type="term" value="F:ATP binding"/>
    <property type="evidence" value="ECO:0007669"/>
    <property type="project" value="UniProtKB-KW"/>
</dbReference>
<dbReference type="Gene3D" id="1.10.10.60">
    <property type="entry name" value="Homeodomain-like"/>
    <property type="match status" value="1"/>
</dbReference>
<proteinExistence type="predicted"/>
<feature type="domain" description="Sigma-54 factor interaction" evidence="6">
    <location>
        <begin position="42"/>
        <end position="271"/>
    </location>
</feature>
<dbReference type="InterPro" id="IPR027417">
    <property type="entry name" value="P-loop_NTPase"/>
</dbReference>
<dbReference type="PROSITE" id="PS00675">
    <property type="entry name" value="SIGMA54_INTERACT_1"/>
    <property type="match status" value="1"/>
</dbReference>
<dbReference type="EMBL" id="VSSQ01001841">
    <property type="protein sequence ID" value="MPM11529.1"/>
    <property type="molecule type" value="Genomic_DNA"/>
</dbReference>
<dbReference type="InterPro" id="IPR025944">
    <property type="entry name" value="Sigma_54_int_dom_CS"/>
</dbReference>
<dbReference type="InterPro" id="IPR009057">
    <property type="entry name" value="Homeodomain-like_sf"/>
</dbReference>
<dbReference type="PANTHER" id="PTHR32071:SF121">
    <property type="entry name" value="SIGMA L-DEPENDENT TRANSCRIPTIONAL REGULATOR YQIR-RELATED"/>
    <property type="match status" value="1"/>
</dbReference>
<dbReference type="GO" id="GO:0043565">
    <property type="term" value="F:sequence-specific DNA binding"/>
    <property type="evidence" value="ECO:0007669"/>
    <property type="project" value="InterPro"/>
</dbReference>
<gene>
    <name evidence="7" type="primary">fhlA_1</name>
    <name evidence="7" type="ORF">SDC9_57875</name>
</gene>
<keyword evidence="1" id="KW-0547">Nucleotide-binding</keyword>
<dbReference type="SUPFAM" id="SSF52540">
    <property type="entry name" value="P-loop containing nucleoside triphosphate hydrolases"/>
    <property type="match status" value="1"/>
</dbReference>
<dbReference type="InterPro" id="IPR025943">
    <property type="entry name" value="Sigma_54_int_dom_ATP-bd_2"/>
</dbReference>
<dbReference type="PROSITE" id="PS00676">
    <property type="entry name" value="SIGMA54_INTERACT_2"/>
    <property type="match status" value="1"/>
</dbReference>
<evidence type="ECO:0000256" key="3">
    <source>
        <dbReference type="ARBA" id="ARBA00023015"/>
    </source>
</evidence>
<evidence type="ECO:0000259" key="6">
    <source>
        <dbReference type="PROSITE" id="PS50045"/>
    </source>
</evidence>
<dbReference type="FunFam" id="3.40.50.300:FF:000006">
    <property type="entry name" value="DNA-binding transcriptional regulator NtrC"/>
    <property type="match status" value="1"/>
</dbReference>
<keyword evidence="4" id="KW-0238">DNA-binding</keyword>
<dbReference type="Pfam" id="PF00158">
    <property type="entry name" value="Sigma54_activat"/>
    <property type="match status" value="1"/>
</dbReference>
<dbReference type="InterPro" id="IPR002078">
    <property type="entry name" value="Sigma_54_int"/>
</dbReference>